<evidence type="ECO:0000256" key="1">
    <source>
        <dbReference type="ARBA" id="ARBA00023157"/>
    </source>
</evidence>
<dbReference type="PANTHER" id="PTHR24042">
    <property type="entry name" value="NEL HOMOLOG"/>
    <property type="match status" value="1"/>
</dbReference>
<evidence type="ECO:0000256" key="4">
    <source>
        <dbReference type="SAM" id="Coils"/>
    </source>
</evidence>
<dbReference type="InterPro" id="IPR001881">
    <property type="entry name" value="EGF-like_Ca-bd_dom"/>
</dbReference>
<feature type="domain" description="TNFR-Cys" evidence="6">
    <location>
        <begin position="431"/>
        <end position="468"/>
    </location>
</feature>
<comment type="caution">
    <text evidence="3">Lacks conserved residue(s) required for the propagation of feature annotation.</text>
</comment>
<keyword evidence="1 3" id="KW-1015">Disulfide bond</keyword>
<dbReference type="InterPro" id="IPR051586">
    <property type="entry name" value="PKC-binding_NELL"/>
</dbReference>
<dbReference type="GO" id="GO:0032502">
    <property type="term" value="P:developmental process"/>
    <property type="evidence" value="ECO:0007669"/>
    <property type="project" value="UniProtKB-ARBA"/>
</dbReference>
<evidence type="ECO:0000313" key="8">
    <source>
        <dbReference type="Proteomes" id="UP001311232"/>
    </source>
</evidence>
<feature type="disulfide bond" evidence="3">
    <location>
        <begin position="373"/>
        <end position="391"/>
    </location>
</feature>
<organism evidence="7 8">
    <name type="scientific">Crenichthys baileyi</name>
    <name type="common">White River springfish</name>
    <dbReference type="NCBI Taxonomy" id="28760"/>
    <lineage>
        <taxon>Eukaryota</taxon>
        <taxon>Metazoa</taxon>
        <taxon>Chordata</taxon>
        <taxon>Craniata</taxon>
        <taxon>Vertebrata</taxon>
        <taxon>Euteleostomi</taxon>
        <taxon>Actinopterygii</taxon>
        <taxon>Neopterygii</taxon>
        <taxon>Teleostei</taxon>
        <taxon>Neoteleostei</taxon>
        <taxon>Acanthomorphata</taxon>
        <taxon>Ovalentaria</taxon>
        <taxon>Atherinomorphae</taxon>
        <taxon>Cyprinodontiformes</taxon>
        <taxon>Goodeidae</taxon>
        <taxon>Crenichthys</taxon>
    </lineage>
</organism>
<dbReference type="SMART" id="SM00208">
    <property type="entry name" value="TNFR"/>
    <property type="match status" value="2"/>
</dbReference>
<dbReference type="GO" id="GO:0005615">
    <property type="term" value="C:extracellular space"/>
    <property type="evidence" value="ECO:0007669"/>
    <property type="project" value="TreeGrafter"/>
</dbReference>
<protein>
    <recommendedName>
        <fullName evidence="6">TNFR-Cys domain-containing protein</fullName>
    </recommendedName>
</protein>
<feature type="coiled-coil region" evidence="4">
    <location>
        <begin position="243"/>
        <end position="292"/>
    </location>
</feature>
<accession>A0AAV9S632</accession>
<dbReference type="InterPro" id="IPR018097">
    <property type="entry name" value="EGF_Ca-bd_CS"/>
</dbReference>
<dbReference type="EMBL" id="JAHHUM010000888">
    <property type="protein sequence ID" value="KAK5616419.1"/>
    <property type="molecule type" value="Genomic_DNA"/>
</dbReference>
<dbReference type="PROSITE" id="PS50050">
    <property type="entry name" value="TNFR_NGFR_2"/>
    <property type="match status" value="2"/>
</dbReference>
<feature type="repeat" description="TNFR-Cys" evidence="3">
    <location>
        <begin position="351"/>
        <end position="391"/>
    </location>
</feature>
<comment type="caution">
    <text evidence="7">The sequence shown here is derived from an EMBL/GenBank/DDBJ whole genome shotgun (WGS) entry which is preliminary data.</text>
</comment>
<feature type="chain" id="PRO_5043328696" description="TNFR-Cys domain-containing protein" evidence="5">
    <location>
        <begin position="20"/>
        <end position="935"/>
    </location>
</feature>
<dbReference type="GO" id="GO:0005509">
    <property type="term" value="F:calcium ion binding"/>
    <property type="evidence" value="ECO:0007669"/>
    <property type="project" value="InterPro"/>
</dbReference>
<dbReference type="PROSITE" id="PS00652">
    <property type="entry name" value="TNFR_NGFR_1"/>
    <property type="match status" value="2"/>
</dbReference>
<keyword evidence="5" id="KW-0732">Signal</keyword>
<dbReference type="AlphaFoldDB" id="A0AAV9S632"/>
<dbReference type="Pfam" id="PF00020">
    <property type="entry name" value="TNFR_c6"/>
    <property type="match status" value="2"/>
</dbReference>
<evidence type="ECO:0000256" key="5">
    <source>
        <dbReference type="SAM" id="SignalP"/>
    </source>
</evidence>
<feature type="domain" description="TNFR-Cys" evidence="6">
    <location>
        <begin position="351"/>
        <end position="391"/>
    </location>
</feature>
<keyword evidence="2" id="KW-0325">Glycoprotein</keyword>
<keyword evidence="8" id="KW-1185">Reference proteome</keyword>
<evidence type="ECO:0000256" key="2">
    <source>
        <dbReference type="ARBA" id="ARBA00023180"/>
    </source>
</evidence>
<feature type="disulfide bond" evidence="3">
    <location>
        <begin position="352"/>
        <end position="367"/>
    </location>
</feature>
<proteinExistence type="predicted"/>
<sequence>MKTAWATFVLLSISALCSGSGSEVCRGTRCFSGQDWSRLCIGAHCQGRTEASAPQRQLHHPTQSRTGQVYPSYQQDAQFRQHQAQSIQVSSYSNVQSQHGGTDGTRRTNPRTITAEVFHPGCSGGSCSTTVSHRPTNDDSASRECKGTGCRVSPQMSQKQQPCVGESCWVHTGNEGRRNSAPVHVVDRAAQFLGERPDFGLDRGAWIQLACDMKPGSNEVPSEDALVLQLQLSKSQDRFVEALKSQQSEVKELQRLLSEQQGALVNQQREILQQQRRMYEQMEQVKAQYRILMDTIKQTSFQSLQEELDSHMETLSGQVRGHRTQQALSLDKVDMEASVMEVGQPQLACGSCGPEEYCSYSSSHPHCEKCTVCPPGFFLVAQCSVHADRICQDRDECLEISDLCRDKQKCINTPGGFRCQGMTVRDANSGMCGHGYFYNSQMDECQACNECDGEPVVSPCTFVTDTVCSGPASDVAALSLSWSGDLSLQGPKGQILVHAFPSMQFQIQGRDDVALVSAENGHLVLRQHGLVWLDGVLSLSHGCRSFIQVCLHINHTDGSEGRDLSGIRVEHRERRSLQSVSISGVAEVAPGHILSLFLRSSSHHCNQSNEGLQLYDTSAAMLSLFWLSHDTGAVAMTAQAIVSAHYHTNYRPAFRIASTSDPYIVGLTHDSRGIRFTESGTVRFVFQQALYSMGQACVSDGFQLVAYLNKNGTSMEMFRVFKPGVHYRDTSISLSGATTVSPGDAISFEILSPAQCNVRFFGDETAISLLSLFWIPAAISSSMTAAVASTGLPSGAVRNKPLFFHQTSSQVPQMGLLGKGSPRQRKDFVFRESGTVSVALDLKLIHSCSLVKVTLLRQSDSEGGHEADGLRPVPIAQQVAGQMLEGSQWASMSLRASFQVYNGTSVFFILDCVRGRVNQISHQTGSGVSALWVPA</sequence>
<reference evidence="7 8" key="1">
    <citation type="submission" date="2021-06" db="EMBL/GenBank/DDBJ databases">
        <authorList>
            <person name="Palmer J.M."/>
        </authorList>
    </citation>
    <scope>NUCLEOTIDE SEQUENCE [LARGE SCALE GENOMIC DNA]</scope>
    <source>
        <strain evidence="7 8">MEX-2019</strain>
        <tissue evidence="7">Muscle</tissue>
    </source>
</reference>
<dbReference type="InterPro" id="IPR001368">
    <property type="entry name" value="TNFR/NGFR_Cys_rich_reg"/>
</dbReference>
<evidence type="ECO:0000256" key="3">
    <source>
        <dbReference type="PROSITE-ProRule" id="PRU00206"/>
    </source>
</evidence>
<feature type="signal peptide" evidence="5">
    <location>
        <begin position="1"/>
        <end position="19"/>
    </location>
</feature>
<evidence type="ECO:0000259" key="6">
    <source>
        <dbReference type="PROSITE" id="PS50050"/>
    </source>
</evidence>
<gene>
    <name evidence="7" type="ORF">CRENBAI_011728</name>
</gene>
<evidence type="ECO:0000313" key="7">
    <source>
        <dbReference type="EMBL" id="KAK5616419.1"/>
    </source>
</evidence>
<dbReference type="PANTHER" id="PTHR24042:SF6">
    <property type="entry name" value="SI:CH211-252F13.5"/>
    <property type="match status" value="1"/>
</dbReference>
<dbReference type="Proteomes" id="UP001311232">
    <property type="component" value="Unassembled WGS sequence"/>
</dbReference>
<dbReference type="GO" id="GO:0008201">
    <property type="term" value="F:heparin binding"/>
    <property type="evidence" value="ECO:0007669"/>
    <property type="project" value="TreeGrafter"/>
</dbReference>
<feature type="repeat" description="TNFR-Cys" evidence="3">
    <location>
        <begin position="431"/>
        <end position="468"/>
    </location>
</feature>
<keyword evidence="4" id="KW-0175">Coiled coil</keyword>
<dbReference type="SMART" id="SM00179">
    <property type="entry name" value="EGF_CA"/>
    <property type="match status" value="1"/>
</dbReference>
<dbReference type="PROSITE" id="PS01187">
    <property type="entry name" value="EGF_CA"/>
    <property type="match status" value="1"/>
</dbReference>
<feature type="disulfide bond" evidence="3">
    <location>
        <begin position="370"/>
        <end position="383"/>
    </location>
</feature>
<dbReference type="Gene3D" id="2.10.25.10">
    <property type="entry name" value="Laminin"/>
    <property type="match status" value="1"/>
</dbReference>
<name>A0AAV9S632_9TELE</name>